<dbReference type="InterPro" id="IPR020612">
    <property type="entry name" value="Methylthiotransferase_CS"/>
</dbReference>
<dbReference type="Proteomes" id="UP001597414">
    <property type="component" value="Unassembled WGS sequence"/>
</dbReference>
<reference evidence="11" key="1">
    <citation type="journal article" date="2019" name="Int. J. Syst. Evol. Microbiol.">
        <title>The Global Catalogue of Microorganisms (GCM) 10K type strain sequencing project: providing services to taxonomists for standard genome sequencing and annotation.</title>
        <authorList>
            <consortium name="The Broad Institute Genomics Platform"/>
            <consortium name="The Broad Institute Genome Sequencing Center for Infectious Disease"/>
            <person name="Wu L."/>
            <person name="Ma J."/>
        </authorList>
    </citation>
    <scope>NUCLEOTIDE SEQUENCE [LARGE SCALE GENOMIC DNA]</scope>
    <source>
        <strain evidence="11">KCTC 19812</strain>
    </source>
</reference>
<evidence type="ECO:0000256" key="4">
    <source>
        <dbReference type="ARBA" id="ARBA00022691"/>
    </source>
</evidence>
<dbReference type="NCBIfam" id="TIGR00089">
    <property type="entry name" value="MiaB/RimO family radical SAM methylthiotransferase"/>
    <property type="match status" value="1"/>
</dbReference>
<dbReference type="InterPro" id="IPR005839">
    <property type="entry name" value="Methylthiotransferase"/>
</dbReference>
<keyword evidence="11" id="KW-1185">Reference proteome</keyword>
<evidence type="ECO:0000313" key="10">
    <source>
        <dbReference type="EMBL" id="MFD2202518.1"/>
    </source>
</evidence>
<keyword evidence="4" id="KW-0949">S-adenosyl-L-methionine</keyword>
<dbReference type="InterPro" id="IPR006638">
    <property type="entry name" value="Elp3/MiaA/NifB-like_rSAM"/>
</dbReference>
<dbReference type="EMBL" id="JBHUIV010000018">
    <property type="protein sequence ID" value="MFD2202518.1"/>
    <property type="molecule type" value="Genomic_DNA"/>
</dbReference>
<proteinExistence type="predicted"/>
<dbReference type="SFLD" id="SFLDG01061">
    <property type="entry name" value="methylthiotransferase"/>
    <property type="match status" value="1"/>
</dbReference>
<sequence length="439" mass="50308">MKKVAFYTLGCKLNYSETSTISRMFEAKGYEKVEFEQHPDIFIINTCSVTDNADKKCKKIVKEAKKISPNSYVTIIGCYAQLKPREIAEIEGVDAVLGAAEKFRLIELLDGFTKEQETKVLASEIQHANTFNNAYSINDRTRTFLKVQDGCNYGCAFCTIPLARGKSRSDSMENIVRSAREIAETEVKEVVLTGVNIGDYGIQEGRRKEKFSDLVMALDQVEGIDRFRISSIEPNLLTNEIIEFVSTSKRFVPHFHIPLQSGSNTILRSMGRRYLRELYEDRVNKIKNLMPHCCIGADVIVGFPGETDELFLETYNFLNELDISYLHVFTYSERANTRAVEMEGAVPMKKRNERSKMLRILSEKKRRKFYQENLGKTFTVLFEEDIENGQMHGFTENYIRVAAKYDPLLINELKTVSLSEINEKGAVEVVEPEFVYEKH</sequence>
<dbReference type="InterPro" id="IPR013848">
    <property type="entry name" value="Methylthiotransferase_N"/>
</dbReference>
<dbReference type="Pfam" id="PF00919">
    <property type="entry name" value="UPF0004"/>
    <property type="match status" value="1"/>
</dbReference>
<dbReference type="PROSITE" id="PS51918">
    <property type="entry name" value="RADICAL_SAM"/>
    <property type="match status" value="1"/>
</dbReference>
<evidence type="ECO:0000256" key="7">
    <source>
        <dbReference type="ARBA" id="ARBA00023014"/>
    </source>
</evidence>
<evidence type="ECO:0000256" key="1">
    <source>
        <dbReference type="ARBA" id="ARBA00001966"/>
    </source>
</evidence>
<dbReference type="PANTHER" id="PTHR43020">
    <property type="entry name" value="CDK5 REGULATORY SUBUNIT-ASSOCIATED PROTEIN 1"/>
    <property type="match status" value="1"/>
</dbReference>
<evidence type="ECO:0000256" key="6">
    <source>
        <dbReference type="ARBA" id="ARBA00023004"/>
    </source>
</evidence>
<dbReference type="Gene3D" id="3.40.50.12160">
    <property type="entry name" value="Methylthiotransferase, N-terminal domain"/>
    <property type="match status" value="1"/>
</dbReference>
<dbReference type="InterPro" id="IPR023404">
    <property type="entry name" value="rSAM_horseshoe"/>
</dbReference>
<dbReference type="Pfam" id="PF04055">
    <property type="entry name" value="Radical_SAM"/>
    <property type="match status" value="1"/>
</dbReference>
<evidence type="ECO:0000259" key="8">
    <source>
        <dbReference type="PROSITE" id="PS51449"/>
    </source>
</evidence>
<comment type="caution">
    <text evidence="10">The sequence shown here is derived from an EMBL/GenBank/DDBJ whole genome shotgun (WGS) entry which is preliminary data.</text>
</comment>
<dbReference type="InterPro" id="IPR058240">
    <property type="entry name" value="rSAM_sf"/>
</dbReference>
<evidence type="ECO:0000259" key="9">
    <source>
        <dbReference type="PROSITE" id="PS51918"/>
    </source>
</evidence>
<dbReference type="PANTHER" id="PTHR43020:SF2">
    <property type="entry name" value="MITOCHONDRIAL TRNA METHYLTHIOTRANSFERASE CDK5RAP1"/>
    <property type="match status" value="1"/>
</dbReference>
<feature type="domain" description="Radical SAM core" evidence="9">
    <location>
        <begin position="137"/>
        <end position="368"/>
    </location>
</feature>
<dbReference type="SMART" id="SM00729">
    <property type="entry name" value="Elp3"/>
    <property type="match status" value="1"/>
</dbReference>
<evidence type="ECO:0000256" key="3">
    <source>
        <dbReference type="ARBA" id="ARBA00022679"/>
    </source>
</evidence>
<accession>A0ABW5BC54</accession>
<dbReference type="Gene3D" id="3.80.30.20">
    <property type="entry name" value="tm_1862 like domain"/>
    <property type="match status" value="1"/>
</dbReference>
<dbReference type="InterPro" id="IPR007197">
    <property type="entry name" value="rSAM"/>
</dbReference>
<comment type="cofactor">
    <cofactor evidence="1">
        <name>[4Fe-4S] cluster</name>
        <dbReference type="ChEBI" id="CHEBI:49883"/>
    </cofactor>
</comment>
<dbReference type="CDD" id="cd01335">
    <property type="entry name" value="Radical_SAM"/>
    <property type="match status" value="1"/>
</dbReference>
<gene>
    <name evidence="10" type="primary">mtaB</name>
    <name evidence="10" type="ORF">ACFSKV_13160</name>
</gene>
<name>A0ABW5BC54_9BACT</name>
<evidence type="ECO:0000313" key="11">
    <source>
        <dbReference type="Proteomes" id="UP001597414"/>
    </source>
</evidence>
<keyword evidence="3" id="KW-0808">Transferase</keyword>
<evidence type="ECO:0000256" key="5">
    <source>
        <dbReference type="ARBA" id="ARBA00022723"/>
    </source>
</evidence>
<evidence type="ECO:0000256" key="2">
    <source>
        <dbReference type="ARBA" id="ARBA00022485"/>
    </source>
</evidence>
<feature type="domain" description="MTTase N-terminal" evidence="8">
    <location>
        <begin position="2"/>
        <end position="114"/>
    </location>
</feature>
<keyword evidence="7" id="KW-0411">Iron-sulfur</keyword>
<organism evidence="10 11">
    <name type="scientific">Shivajiella indica</name>
    <dbReference type="NCBI Taxonomy" id="872115"/>
    <lineage>
        <taxon>Bacteria</taxon>
        <taxon>Pseudomonadati</taxon>
        <taxon>Bacteroidota</taxon>
        <taxon>Cytophagia</taxon>
        <taxon>Cytophagales</taxon>
        <taxon>Cyclobacteriaceae</taxon>
        <taxon>Shivajiella</taxon>
    </lineage>
</organism>
<dbReference type="NCBIfam" id="TIGR01579">
    <property type="entry name" value="MiaB-like-C"/>
    <property type="match status" value="1"/>
</dbReference>
<dbReference type="SFLD" id="SFLDG01082">
    <property type="entry name" value="B12-binding_domain_containing"/>
    <property type="match status" value="1"/>
</dbReference>
<keyword evidence="5" id="KW-0479">Metal-binding</keyword>
<dbReference type="SUPFAM" id="SSF102114">
    <property type="entry name" value="Radical SAM enzymes"/>
    <property type="match status" value="1"/>
</dbReference>
<keyword evidence="6" id="KW-0408">Iron</keyword>
<keyword evidence="2" id="KW-0004">4Fe-4S</keyword>
<dbReference type="SFLD" id="SFLDS00029">
    <property type="entry name" value="Radical_SAM"/>
    <property type="match status" value="1"/>
</dbReference>
<dbReference type="PROSITE" id="PS51449">
    <property type="entry name" value="MTTASE_N"/>
    <property type="match status" value="1"/>
</dbReference>
<dbReference type="InterPro" id="IPR006467">
    <property type="entry name" value="MiaB-like_bact"/>
</dbReference>
<dbReference type="RefSeq" id="WP_380803525.1">
    <property type="nucleotide sequence ID" value="NZ_JBHUIV010000018.1"/>
</dbReference>
<protein>
    <submittedName>
        <fullName evidence="10">tRNA (N(6)-L-threonylcarbamoyladenosine(37)-C(2))-methylthiotransferase MtaB</fullName>
    </submittedName>
</protein>
<dbReference type="InterPro" id="IPR038135">
    <property type="entry name" value="Methylthiotransferase_N_sf"/>
</dbReference>
<dbReference type="PROSITE" id="PS01278">
    <property type="entry name" value="MTTASE_RADICAL"/>
    <property type="match status" value="1"/>
</dbReference>